<dbReference type="InterPro" id="IPR023346">
    <property type="entry name" value="Lysozyme-like_dom_sf"/>
</dbReference>
<gene>
    <name evidence="2" type="ORF">GPA25_08145</name>
</gene>
<evidence type="ECO:0000313" key="3">
    <source>
        <dbReference type="Proteomes" id="UP000648984"/>
    </source>
</evidence>
<proteinExistence type="predicted"/>
<keyword evidence="3" id="KW-1185">Reference proteome</keyword>
<evidence type="ECO:0000256" key="1">
    <source>
        <dbReference type="SAM" id="MobiDB-lite"/>
    </source>
</evidence>
<feature type="region of interest" description="Disordered" evidence="1">
    <location>
        <begin position="20"/>
        <end position="90"/>
    </location>
</feature>
<dbReference type="SUPFAM" id="SSF53955">
    <property type="entry name" value="Lysozyme-like"/>
    <property type="match status" value="1"/>
</dbReference>
<feature type="region of interest" description="Disordered" evidence="1">
    <location>
        <begin position="214"/>
        <end position="296"/>
    </location>
</feature>
<protein>
    <submittedName>
        <fullName evidence="2">Uncharacterized protein</fullName>
    </submittedName>
</protein>
<reference evidence="2 3" key="1">
    <citation type="submission" date="2019-12" db="EMBL/GenBank/DDBJ databases">
        <title>Comparative genomics gives insights into the taxonomy of the Azoarcus-Aromatoleum group and reveals separate origins of nif in the plant-associated Azoarcus and non-plant-associated Aromatoleum sub-groups.</title>
        <authorList>
            <person name="Lafos M."/>
            <person name="Maluk M."/>
            <person name="Batista M."/>
            <person name="Junghare M."/>
            <person name="Carmona M."/>
            <person name="Faoro H."/>
            <person name="Cruz L.M."/>
            <person name="Battistoni F."/>
            <person name="De Souza E."/>
            <person name="Pedrosa F."/>
            <person name="Chen W.-M."/>
            <person name="Poole P.S."/>
            <person name="Dixon R.A."/>
            <person name="James E.K."/>
        </authorList>
    </citation>
    <scope>NUCLEOTIDE SEQUENCE [LARGE SCALE GENOMIC DNA]</scope>
    <source>
        <strain evidence="2 3">22Lin</strain>
    </source>
</reference>
<accession>A0ABX1QBG8</accession>
<dbReference type="Gene3D" id="3.90.1720.10">
    <property type="entry name" value="endopeptidase domain like (from Nostoc punctiforme)"/>
    <property type="match status" value="1"/>
</dbReference>
<dbReference type="Proteomes" id="UP000648984">
    <property type="component" value="Unassembled WGS sequence"/>
</dbReference>
<organism evidence="2 3">
    <name type="scientific">Aromatoleum diolicum</name>
    <dbReference type="NCBI Taxonomy" id="75796"/>
    <lineage>
        <taxon>Bacteria</taxon>
        <taxon>Pseudomonadati</taxon>
        <taxon>Pseudomonadota</taxon>
        <taxon>Betaproteobacteria</taxon>
        <taxon>Rhodocyclales</taxon>
        <taxon>Rhodocyclaceae</taxon>
        <taxon>Aromatoleum</taxon>
    </lineage>
</organism>
<feature type="compositionally biased region" description="Polar residues" evidence="1">
    <location>
        <begin position="219"/>
        <end position="245"/>
    </location>
</feature>
<feature type="compositionally biased region" description="Polar residues" evidence="1">
    <location>
        <begin position="270"/>
        <end position="281"/>
    </location>
</feature>
<name>A0ABX1QBG8_9RHOO</name>
<dbReference type="Gene3D" id="1.10.530.10">
    <property type="match status" value="1"/>
</dbReference>
<feature type="compositionally biased region" description="Basic and acidic residues" evidence="1">
    <location>
        <begin position="287"/>
        <end position="296"/>
    </location>
</feature>
<evidence type="ECO:0000313" key="2">
    <source>
        <dbReference type="EMBL" id="NMG74732.1"/>
    </source>
</evidence>
<comment type="caution">
    <text evidence="2">The sequence shown here is derived from an EMBL/GenBank/DDBJ whole genome shotgun (WGS) entry which is preliminary data.</text>
</comment>
<dbReference type="EMBL" id="WTVQ01000010">
    <property type="protein sequence ID" value="NMG74732.1"/>
    <property type="molecule type" value="Genomic_DNA"/>
</dbReference>
<sequence length="707" mass="78048">MSEAKIIEGPDDVLAPENVLSQEGVSAQGVVPPAENNPVQDEVPIQEGAPVREDLPVLEEVPAQERGSTQESLPTEESGRVPEGGSGEERTVESAAKLDMGFLALDGNRIPNLGVHVSWPGGEIRCRTDANGHLPSIIQAPADAELTICVQRFNQTYKEIGKCRMPASHGVLTICSPNFVLDTSTQKHDGTPGNAESRIPTAEAQDLGDLESIGEESKQTQAQSPQASDPASVPDAQSSAQQTAPKTAVVREQLPAMKEQVNRADARAKQASTKPPQNISGKTGAKPKLETGRDENGNPLAVVAQKTIDWWNSWRLPTFNLWGGPEGVTDGGTKPTTPVRVDAEMLAKVKALLEFAKEQTEYRYADKEGTVVVLDSMAKGAFKHQKGEKKARESLGLCYTYVKVALTRSKIVDGVLACKKVDSKQSDADHRAMQESASKAGPALIAKGFADVTREVPDARWAAAGDVIVYEWTDTTWETRKRNNPTKPNHGHIDIRDYEFYISDFISPEPLYRPNWIAYQNIRIYRKVYDLLPTLRIRAFLCCLREFECQAEREDSKRYQMLNRALPTTGSKRFSDYATHPWATVPEDLRGKATAAGAYQILYSTWKEIVDKKLIESGSFSPQDQDRIAVMKIEDRGVLHLIRAGKIQEALNYKTPRGVLSLPSEWTSLPGGSENENRRTADGKLMDVSYFSTLFDKYLEQEKQKAE</sequence>
<dbReference type="RefSeq" id="WP_169259877.1">
    <property type="nucleotide sequence ID" value="NZ_WTVQ01000010.1"/>
</dbReference>
<feature type="compositionally biased region" description="Polar residues" evidence="1">
    <location>
        <begin position="66"/>
        <end position="75"/>
    </location>
</feature>